<dbReference type="InterPro" id="IPR016035">
    <property type="entry name" value="Acyl_Trfase/lysoPLipase"/>
</dbReference>
<dbReference type="Pfam" id="PF00109">
    <property type="entry name" value="ketoacyl-synt"/>
    <property type="match status" value="3"/>
</dbReference>
<feature type="region of interest" description="N-terminal hotdog fold" evidence="9">
    <location>
        <begin position="928"/>
        <end position="1053"/>
    </location>
</feature>
<evidence type="ECO:0000259" key="12">
    <source>
        <dbReference type="PROSITE" id="PS52019"/>
    </source>
</evidence>
<dbReference type="Proteomes" id="UP000222531">
    <property type="component" value="Unassembled WGS sequence"/>
</dbReference>
<evidence type="ECO:0000256" key="2">
    <source>
        <dbReference type="ARBA" id="ARBA00004792"/>
    </source>
</evidence>
<evidence type="ECO:0000256" key="7">
    <source>
        <dbReference type="ARBA" id="ARBA00023268"/>
    </source>
</evidence>
<dbReference type="InterPro" id="IPR049551">
    <property type="entry name" value="PKS_DH_C"/>
</dbReference>
<dbReference type="SMART" id="SM00823">
    <property type="entry name" value="PKS_PP"/>
    <property type="match status" value="2"/>
</dbReference>
<dbReference type="SMART" id="SM01294">
    <property type="entry name" value="PKS_PP_betabranch"/>
    <property type="match status" value="2"/>
</dbReference>
<dbReference type="InterPro" id="IPR016036">
    <property type="entry name" value="Malonyl_transacylase_ACP-bd"/>
</dbReference>
<dbReference type="GO" id="GO:0031177">
    <property type="term" value="F:phosphopantetheine binding"/>
    <property type="evidence" value="ECO:0007669"/>
    <property type="project" value="InterPro"/>
</dbReference>
<feature type="domain" description="Ketosynthase family 3 (KS3)" evidence="11">
    <location>
        <begin position="33"/>
        <end position="459"/>
    </location>
</feature>
<dbReference type="GO" id="GO:0004312">
    <property type="term" value="F:fatty acid synthase activity"/>
    <property type="evidence" value="ECO:0007669"/>
    <property type="project" value="TreeGrafter"/>
</dbReference>
<reference evidence="13 14" key="1">
    <citation type="journal article" date="2017" name="Biochemistry">
        <title>Identification of the Biosynthetic Pathway for the Antibiotic Bicyclomycin.</title>
        <authorList>
            <person name="Patteson J."/>
            <person name="Cai W."/>
            <person name="Johnson R.A."/>
            <person name="Santa Maria K."/>
            <person name="Li B."/>
        </authorList>
    </citation>
    <scope>NUCLEOTIDE SEQUENCE [LARGE SCALE GENOMIC DNA]</scope>
    <source>
        <strain evidence="13 14">ATCC 21532</strain>
    </source>
</reference>
<dbReference type="InterPro" id="IPR015083">
    <property type="entry name" value="NorB/c/GfsB-D-like_docking"/>
</dbReference>
<dbReference type="Pfam" id="PF16197">
    <property type="entry name" value="KAsynt_C_assoc"/>
    <property type="match status" value="3"/>
</dbReference>
<evidence type="ECO:0000259" key="10">
    <source>
        <dbReference type="PROSITE" id="PS50075"/>
    </source>
</evidence>
<dbReference type="InterPro" id="IPR036299">
    <property type="entry name" value="Polyketide_synth_docking_sf"/>
</dbReference>
<dbReference type="Pfam" id="PF00698">
    <property type="entry name" value="Acyl_transf_1"/>
    <property type="match status" value="3"/>
</dbReference>
<keyword evidence="7" id="KW-0511">Multifunctional enzyme</keyword>
<dbReference type="InterPro" id="IPR020841">
    <property type="entry name" value="PKS_Beta-ketoAc_synthase_dom"/>
</dbReference>
<dbReference type="RefSeq" id="WP_099202844.1">
    <property type="nucleotide sequence ID" value="NZ_NHZO01000168.1"/>
</dbReference>
<evidence type="ECO:0000256" key="1">
    <source>
        <dbReference type="ARBA" id="ARBA00001957"/>
    </source>
</evidence>
<sequence length="4254" mass="440596">MENEDRLLQYLQRVTADLDQAHARLREIEDTAQEPIAIVGMGCRYPGGVTSPDELWQLVTAGRDAMSAFPEDRGWDLDALFDPDPDRPGTSYVREGGFVRDVDGFDATFFGISPREALAMDPQQRLSLETAWEALERAGIAPQSLRGSRTGVFVGSSGQDYATLLRESSDDVEGYLMTGNTPSVVSGRTSYTLGLEGPAVTVDTACSSSLVALHLACHALRQGECTMALAGGVSVMAIPSVFVEFSRQRGLAADGRCKSFAAAADGTGWAEGVGMLALERLSDAERNGHRVLAVIRGSAVNQDGASNGLTAPNGPSQQRVIRQALENARLSAADVDAVEAHGTGTTLGDPIEAQALLETYGQDRPQDRPLLLGSVKSNFGHAQAAAGVAGVIKMVMAMRHGVLPKTLHVDEPSPHVDWASGAVELLTDAVEWPETGEPRRAGVSSFGVSGTNAHVILEQAPTPAEEETATTRTGDAGAVPWTFSARSQEALRGQAARLAAHLDATPDAHLADIGFSLATTRPAFEHRAAVVAADREAMAAGLAALADGSSAAGVVEGVAGSGKLAVLFTGQGAQRLGMGRELYGRYPVFAEAFDAVCAELDRYLERPLREVVFGEDAELLDRTGFTQPALFAVEVALFRLVESWGVTPDFVAGHSIGELTAAHVAGVLSLADAATLVAARARLMQALPSGGAMVSVTASEETVLAALDGVPSVSVAAVNGPSSVVMSGDAEAVTRVAATLAASGVKTKQLRVSHAFHSPHMNAMLDDFRRFAGILTYNAPRIPVVSNVTGAVATAEELCAPEYWVRHVREAVRFADGIAALEARGVTRFLELGPDGTLSAMARECVSEDALLVPALRRDRPEDETLFTAVSRLHLHGVTVDWDTAFAGTGARIVELPTYAFQRTRYWPTPSLTRTGDVSAAGLSRAEHPLLGAAVGLADGDGYLFTGRLGVDTHPWLTEHRVAGAVVVPGTAILELAVRAADQVGCERVDELTLEAPLVLPERGAVQLQISVGAADGSGRCPFDLYSRRATDAADGPWTHHAGGTLAPRGETPAVDFENWPPADAVEADISDVYERLAANGTVYGPLFQGLERVWVSGEDVFAEVALPESAEADAQLFGLHPALLDAALHPVGLGGGRLVQDTGQARLPFAWSGVSLYATGATSLRVRLRPVGTDVLEIAAADASGALVASVQSLTLRPLASADLTDGQRDSLFGVEWQSLVLAGGGAQGLVVESVASLADVSGAGGVPDVVVVPCVGAACGDVALGVRGAAERALGLVQGWLADERFVSSRLVLVTRGAVAVGGEGVADLAHAAVWGLVRSAQSENPGRFVLVDADGDLPADLLGAVVASGESQVAVRAGAVRVPRLVRAVVPAGEQEPASWGGTVLITGGTGALGAVVARHLVAAGGVERLVLTSRRGPDAPGAVELRDELVALGAAEVTIAACDVADRDDLAGLLSRIDSPLSAVVHTAGVLDDGVVESLTAERLDTVLRPKVDAALNLHELTRDLDLSAFVLFSSAAGLFGAAGQGNYAAANAFLDALALQRRAEGLPAQSLAWGLWAQDGGMTGGLSEADVSRMTRAGLRPLSEAEGLALLDAARAADDAVLAPIHLDAAALGGGPEMPAVLRSLVRTPVRRAAQARRRSDSSGADAERLVERLLESSAAERDRILVDLVRTRAAAVLGHSGADAVPARLGFLDAGFDSLTAVELRNALGAATGLRLPPTLLFDYPTPLALAQHLRDELVGEAPVALVPSRSVTTGTDDDLIAIVGMSCRYPGGVTSPEELWQLLAAGGDGISEFPTDRGWRIEFDEDPDRVGTSYVREGGFLHDATEFDAGFFGISPREALAMDPQQRLLLETSWEALERAGIDPLSVRGSRTGVFAGVMYHDYGARLHAVPEGLEGFLGNGSASSVVSGRVAYTLGLEGPAVTVDTACSSSLVTLHLACQALRQGECSMALAGGVTVMSTPGVFVEFSRQRGLAADGRCKSFSDSADGTGWAEGVGVLLLERLSDARRNGHEVLAVVRGSAVNQDGASSGLTAPNGPSQQRVIRQALESAGLAPEQVDAVEAHGTGTTLGDPIEAQALLATYGQGRAEGRPLWLGSVKSNLGHTQAAAGVAGVIKMVMAMRHGVLPRTLHVDEPSSKVDWTAGAVELLTDAVQWPETGGPRRAGVSSFGVSGTNAHVILEGVVAPAQPAAESDADADAGSGAVVPWVVSARSAEALRAQAGQLASFVGSRPGLRLVDAGHSLVSGRAGLEHRAVVLGAGHEELVRALTAIAEGQAEQAAEVVRGVAGSPGGVVFVFPGQGSQWVGMAAGLLDASPVFAGRMGECAAALEPFVDWSLLDVVRSGDASLLERVDVVQPVLFAVMVSLAAVWRSYGVEPAAVVGHSQGEIAAACVAGGLSLGDAARVVALRSRLLLDLAGAGGMLSLALPLEEAVQRLEPYGSAVSVAAVNGPGSVVVSGEPAALEAVRAQCEVDGVRARMVPVDYASHSAQVEVIEERLLEVLAPLEPRSGQVPFYSAVTGTQVDTAMLDAGYWYRNLRQTVEFAKATEQLLADGHDVFIETSAHPVLLMGVEETADAVERSVTTIGTLRRGEGGQERMLASLAEAYVHGVEVDWATVFTGTGARRVDLPTYPFQRQRYWLDAMQGVGDVGSAGLNPADHPLLGAAVGLADADTFLFTGRLSLQSHPWLADHSVMETVLLPGTAFVELAVRAGDEIGGARVDELTLEAPLTLPDQGWVRLQLVVGAADESGRRSLTVHSCVEDTTTEGDRVWTRHASGVLAVDERLAAFDLTAWPPTGAEEIPVGDAYERFAEAGYVYGDVFQGLKRVWRRGEEIYAELALPEHATSEAGRFGLHPALLDSALHAFAVERSGESRLPFEWRGVSLHASGASALRVRIAPATDGTVSLSVADSTGAPVASVDSLSLRPVTSEQLESAKRSSNDPLFQVEWQSLALAAGGAHGLAVEQVASLADVSGAGGVPDVVVVPCVGAACGDVASAVRGAAERALGLVQGWLADERFVSSRLVLVTRGAVAVGGEGVADLAHAAVWGLVRSAQSENPGRFVLVDADGDLPADLLESVLATDEPQVAVRAGVVRVPRLVRAVVPAGEQEPASWGGTVLITGGTGALGAVVARHLVAAGGVERLVLTSRRGPDAPGAVELRDELVALGAAEVTIAACDVADRDDLAGLLSRIEPPLSAVVHTAGVLDDGVVESLTAERLDTVLRPKVDAALNLHELTRDLDLSAFVLFSSAAGLFGAAGQGNYAAANAFLDALALQRRAEGLPAQSLAWGLWAESSSGMTGHLDDEALKRMTRTGLSPLSVDQGLALFDTACATDEALVAPVRLDTSALRAQAGTVGLPAVLRGLVRTPVRRAAGNTAEADGSLRQRLASLSAGERDRILLDLVRTNAASVLGHASEAGIEPTRAFREVGFDSLTAVELRNRLGTATGLRLPATMVFDHPTPEVLASFLLSELLDSAQESGAVEPTAVPATDDDLIAIVGMGCRFPGGVTSPEELWQLVAAGGDAIAAFPTDRGWVLDGLHDPDGQRSGTSTTLEGGFLYDAADFDAEFFGISPREALAMDPQQRLLLETSWEAFERAGIDPQSVRGSRTGVFAGVMYHDYGARLTSVPDGVEGYVGNGSAGSVATGRVAYTLGLEGPAVTVDTACSSSLVALHLAAQSLRQGECSMALVGGVTVLSTPDVFVEFSRQRGLSGDGRCKAFAGAADGTGWAEGVGMLLVERLSDARRNGHPVLAVVRGSAVNQDGASNGLTAPNGPSQQRVIRQALANARLSAADVDAVEAHGTGTTLGDPIEAQALLATYGKERPEDRPLWLGSVKSNIGHTQAAAGVAGIIKMVMAMRHGVLPKTLHVDEPSPHVDWSAGAVELLTEQKAWPETGGPRRAGVSSFGVSGTNAHVILEGVVAPAQTAAESDADADAGSGAVVPWVLSGRTEEALRAQAGQLASFVGSAPGLGLGDVGWSLAVSRSVFRHRSVVLAESGDAALGLLAAVAAGGDAAGVVRGEASAPGGVVFVFPGQGSQWVGMAAGLLDASPVFAGRMGECAAALEPFVDWSLLDVVRSGDASLLERVDVVQPVLFAVMVSLAAVWRSYGVEPAAVVGHSQGEIAAACVAGGLSLGDAARVVALRSRLLLDLAGAGGMLSLALPLEEAVQRLEPYGSAVSVAAVNGPGSVVVSGEPGALEAVRAGCEADGVRARLVPVDYASHSAQVEVIEERLLEVLAPLEPRSGRVPF</sequence>
<keyword evidence="5" id="KW-0808">Transferase</keyword>
<dbReference type="InterPro" id="IPR050091">
    <property type="entry name" value="PKS_NRPS_Biosynth_Enz"/>
</dbReference>
<dbReference type="SUPFAM" id="SSF51735">
    <property type="entry name" value="NAD(P)-binding Rossmann-fold domains"/>
    <property type="match status" value="4"/>
</dbReference>
<dbReference type="Gene3D" id="3.10.129.110">
    <property type="entry name" value="Polyketide synthase dehydratase"/>
    <property type="match status" value="2"/>
</dbReference>
<dbReference type="InterPro" id="IPR014030">
    <property type="entry name" value="Ketoacyl_synth_N"/>
</dbReference>
<dbReference type="CDD" id="cd08956">
    <property type="entry name" value="KR_3_FAS_SDR_x"/>
    <property type="match status" value="2"/>
</dbReference>
<organism evidence="13 14">
    <name type="scientific">Streptomyces cinnamoneus</name>
    <name type="common">Streptoverticillium cinnamoneum</name>
    <dbReference type="NCBI Taxonomy" id="53446"/>
    <lineage>
        <taxon>Bacteria</taxon>
        <taxon>Bacillati</taxon>
        <taxon>Actinomycetota</taxon>
        <taxon>Actinomycetes</taxon>
        <taxon>Kitasatosporales</taxon>
        <taxon>Streptomycetaceae</taxon>
        <taxon>Streptomyces</taxon>
        <taxon>Streptomyces cinnamoneus group</taxon>
    </lineage>
</organism>
<dbReference type="SMART" id="SM00822">
    <property type="entry name" value="PKS_KR"/>
    <property type="match status" value="2"/>
</dbReference>
<dbReference type="Gene3D" id="3.40.50.720">
    <property type="entry name" value="NAD(P)-binding Rossmann-like Domain"/>
    <property type="match status" value="2"/>
</dbReference>
<keyword evidence="14" id="KW-1185">Reference proteome</keyword>
<dbReference type="InterPro" id="IPR020807">
    <property type="entry name" value="PKS_DH"/>
</dbReference>
<dbReference type="InterPro" id="IPR016039">
    <property type="entry name" value="Thiolase-like"/>
</dbReference>
<feature type="domain" description="Carrier" evidence="10">
    <location>
        <begin position="3403"/>
        <end position="3478"/>
    </location>
</feature>
<dbReference type="Gene3D" id="3.30.70.250">
    <property type="entry name" value="Malonyl-CoA ACP transacylase, ACP-binding"/>
    <property type="match status" value="1"/>
</dbReference>
<feature type="domain" description="PKS/mFAS DH" evidence="12">
    <location>
        <begin position="2665"/>
        <end position="2939"/>
    </location>
</feature>
<dbReference type="InterPro" id="IPR014043">
    <property type="entry name" value="Acyl_transferase_dom"/>
</dbReference>
<evidence type="ECO:0000259" key="11">
    <source>
        <dbReference type="PROSITE" id="PS52004"/>
    </source>
</evidence>
<proteinExistence type="predicted"/>
<dbReference type="GO" id="GO:0004315">
    <property type="term" value="F:3-oxoacyl-[acyl-carrier-protein] synthase activity"/>
    <property type="evidence" value="ECO:0007669"/>
    <property type="project" value="InterPro"/>
</dbReference>
<dbReference type="InterPro" id="IPR036736">
    <property type="entry name" value="ACP-like_sf"/>
</dbReference>
<dbReference type="SMART" id="SM00826">
    <property type="entry name" value="PKS_DH"/>
    <property type="match status" value="2"/>
</dbReference>
<dbReference type="Pfam" id="PF08659">
    <property type="entry name" value="KR"/>
    <property type="match status" value="2"/>
</dbReference>
<gene>
    <name evidence="13" type="ORF">BLA24_33530</name>
</gene>
<evidence type="ECO:0000256" key="6">
    <source>
        <dbReference type="ARBA" id="ARBA00023194"/>
    </source>
</evidence>
<dbReference type="FunFam" id="3.40.47.10:FF:000019">
    <property type="entry name" value="Polyketide synthase type I"/>
    <property type="match status" value="3"/>
</dbReference>
<dbReference type="SMART" id="SM00825">
    <property type="entry name" value="PKS_KS"/>
    <property type="match status" value="3"/>
</dbReference>
<dbReference type="CDD" id="cd00833">
    <property type="entry name" value="PKS"/>
    <property type="match status" value="3"/>
</dbReference>
<evidence type="ECO:0008006" key="15">
    <source>
        <dbReference type="Google" id="ProtNLM"/>
    </source>
</evidence>
<feature type="active site" description="Proton donor; for dehydratase activity" evidence="9">
    <location>
        <position position="1126"/>
    </location>
</feature>
<feature type="non-terminal residue" evidence="13">
    <location>
        <position position="4254"/>
    </location>
</feature>
<feature type="domain" description="PKS/mFAS DH" evidence="12">
    <location>
        <begin position="928"/>
        <end position="1206"/>
    </location>
</feature>
<feature type="domain" description="Ketosynthase family 3 (KS3)" evidence="11">
    <location>
        <begin position="1764"/>
        <end position="2188"/>
    </location>
</feature>
<dbReference type="Gene3D" id="1.10.1200.10">
    <property type="entry name" value="ACP-like"/>
    <property type="match status" value="2"/>
</dbReference>
<dbReference type="Pfam" id="PF02801">
    <property type="entry name" value="Ketoacyl-synt_C"/>
    <property type="match status" value="3"/>
</dbReference>
<dbReference type="InterPro" id="IPR036291">
    <property type="entry name" value="NAD(P)-bd_dom_sf"/>
</dbReference>
<keyword evidence="4" id="KW-0597">Phosphoprotein</keyword>
<dbReference type="InterPro" id="IPR020806">
    <property type="entry name" value="PKS_PP-bd"/>
</dbReference>
<dbReference type="PROSITE" id="PS00012">
    <property type="entry name" value="PHOSPHOPANTETHEINE"/>
    <property type="match status" value="2"/>
</dbReference>
<dbReference type="InterPro" id="IPR009081">
    <property type="entry name" value="PP-bd_ACP"/>
</dbReference>
<dbReference type="GO" id="GO:0006633">
    <property type="term" value="P:fatty acid biosynthetic process"/>
    <property type="evidence" value="ECO:0007669"/>
    <property type="project" value="InterPro"/>
</dbReference>
<evidence type="ECO:0000313" key="13">
    <source>
        <dbReference type="EMBL" id="PHQ48322.1"/>
    </source>
</evidence>
<dbReference type="InterPro" id="IPR042104">
    <property type="entry name" value="PKS_dehydratase_sf"/>
</dbReference>
<dbReference type="InterPro" id="IPR057326">
    <property type="entry name" value="KR_dom"/>
</dbReference>
<dbReference type="InterPro" id="IPR032821">
    <property type="entry name" value="PKS_assoc"/>
</dbReference>
<dbReference type="InterPro" id="IPR049552">
    <property type="entry name" value="PKS_DH_N"/>
</dbReference>
<evidence type="ECO:0000256" key="9">
    <source>
        <dbReference type="PROSITE-ProRule" id="PRU01363"/>
    </source>
</evidence>
<dbReference type="SUPFAM" id="SSF55048">
    <property type="entry name" value="Probable ACP-binding domain of malonyl-CoA ACP transacylase"/>
    <property type="match status" value="3"/>
</dbReference>
<feature type="active site" description="Proton acceptor; for dehydratase activity" evidence="9">
    <location>
        <position position="2697"/>
    </location>
</feature>
<dbReference type="PANTHER" id="PTHR43775:SF51">
    <property type="entry name" value="INACTIVE PHENOLPHTHIOCEROL SYNTHESIS POLYKETIDE SYNTHASE TYPE I PKS1-RELATED"/>
    <property type="match status" value="1"/>
</dbReference>
<evidence type="ECO:0000256" key="5">
    <source>
        <dbReference type="ARBA" id="ARBA00022679"/>
    </source>
</evidence>
<dbReference type="InterPro" id="IPR006162">
    <property type="entry name" value="Ppantetheine_attach_site"/>
</dbReference>
<comment type="cofactor">
    <cofactor evidence="1">
        <name>pantetheine 4'-phosphate</name>
        <dbReference type="ChEBI" id="CHEBI:47942"/>
    </cofactor>
</comment>
<dbReference type="SUPFAM" id="SSF53901">
    <property type="entry name" value="Thiolase-like"/>
    <property type="match status" value="3"/>
</dbReference>
<dbReference type="Gene3D" id="3.40.366.10">
    <property type="entry name" value="Malonyl-Coenzyme A Acyl Carrier Protein, domain 2"/>
    <property type="match status" value="3"/>
</dbReference>
<feature type="domain" description="Ketosynthase family 3 (KS3)" evidence="11">
    <location>
        <begin position="3498"/>
        <end position="3924"/>
    </location>
</feature>
<dbReference type="InterPro" id="IPR018201">
    <property type="entry name" value="Ketoacyl_synth_AS"/>
</dbReference>
<evidence type="ECO:0000256" key="8">
    <source>
        <dbReference type="ARBA" id="ARBA00023315"/>
    </source>
</evidence>
<dbReference type="FunFam" id="1.10.1200.10:FF:000007">
    <property type="entry name" value="Probable polyketide synthase pks17"/>
    <property type="match status" value="2"/>
</dbReference>
<dbReference type="PANTHER" id="PTHR43775">
    <property type="entry name" value="FATTY ACID SYNTHASE"/>
    <property type="match status" value="1"/>
</dbReference>
<feature type="region of interest" description="C-terminal hotdog fold" evidence="9">
    <location>
        <begin position="2804"/>
        <end position="2939"/>
    </location>
</feature>
<dbReference type="InterPro" id="IPR001227">
    <property type="entry name" value="Ac_transferase_dom_sf"/>
</dbReference>
<dbReference type="Pfam" id="PF08990">
    <property type="entry name" value="Docking"/>
    <property type="match status" value="1"/>
</dbReference>
<dbReference type="Gene3D" id="1.10.287.1960">
    <property type="match status" value="1"/>
</dbReference>
<dbReference type="InterPro" id="IPR049900">
    <property type="entry name" value="PKS_mFAS_DH"/>
</dbReference>
<comment type="caution">
    <text evidence="13">The sequence shown here is derived from an EMBL/GenBank/DDBJ whole genome shotgun (WGS) entry which is preliminary data.</text>
</comment>
<dbReference type="InterPro" id="IPR013968">
    <property type="entry name" value="PKS_KR"/>
</dbReference>
<protein>
    <recommendedName>
        <fullName evidence="15">Polyketide synthase</fullName>
    </recommendedName>
</protein>
<feature type="domain" description="Carrier" evidence="10">
    <location>
        <begin position="1669"/>
        <end position="1744"/>
    </location>
</feature>
<dbReference type="FunFam" id="3.40.366.10:FF:000002">
    <property type="entry name" value="Probable polyketide synthase 2"/>
    <property type="match status" value="2"/>
</dbReference>
<dbReference type="Gene3D" id="3.30.70.3290">
    <property type="match status" value="3"/>
</dbReference>
<keyword evidence="3" id="KW-0596">Phosphopantetheine</keyword>
<feature type="region of interest" description="N-terminal hotdog fold" evidence="9">
    <location>
        <begin position="2665"/>
        <end position="2792"/>
    </location>
</feature>
<dbReference type="Gene3D" id="3.40.47.10">
    <property type="match status" value="3"/>
</dbReference>
<accession>A0A2G1XAT3</accession>
<dbReference type="GO" id="GO:0033068">
    <property type="term" value="P:macrolide biosynthetic process"/>
    <property type="evidence" value="ECO:0007669"/>
    <property type="project" value="UniProtKB-ARBA"/>
</dbReference>
<evidence type="ECO:0000256" key="3">
    <source>
        <dbReference type="ARBA" id="ARBA00022450"/>
    </source>
</evidence>
<dbReference type="PROSITE" id="PS50075">
    <property type="entry name" value="CARRIER"/>
    <property type="match status" value="2"/>
</dbReference>
<dbReference type="SUPFAM" id="SSF52151">
    <property type="entry name" value="FabD/lysophospholipase-like"/>
    <property type="match status" value="3"/>
</dbReference>
<dbReference type="Pfam" id="PF21089">
    <property type="entry name" value="PKS_DH_N"/>
    <property type="match status" value="2"/>
</dbReference>
<dbReference type="InterPro" id="IPR055123">
    <property type="entry name" value="SpnB-like_Rossmann"/>
</dbReference>
<dbReference type="SUPFAM" id="SSF47336">
    <property type="entry name" value="ACP-like"/>
    <property type="match status" value="2"/>
</dbReference>
<dbReference type="PROSITE" id="PS52019">
    <property type="entry name" value="PKS_MFAS_DH"/>
    <property type="match status" value="2"/>
</dbReference>
<dbReference type="SMART" id="SM00827">
    <property type="entry name" value="PKS_AT"/>
    <property type="match status" value="3"/>
</dbReference>
<feature type="active site" description="Proton acceptor; for dehydratase activity" evidence="9">
    <location>
        <position position="960"/>
    </location>
</feature>
<dbReference type="EMBL" id="NHZO01000168">
    <property type="protein sequence ID" value="PHQ48322.1"/>
    <property type="molecule type" value="Genomic_DNA"/>
</dbReference>
<keyword evidence="6" id="KW-0045">Antibiotic biosynthesis</keyword>
<dbReference type="Pfam" id="PF22953">
    <property type="entry name" value="SpnB_Rossmann"/>
    <property type="match status" value="2"/>
</dbReference>
<dbReference type="SUPFAM" id="SSF101173">
    <property type="entry name" value="Docking domain B of the erythromycin polyketide synthase (DEBS)"/>
    <property type="match status" value="1"/>
</dbReference>
<feature type="active site" description="Proton donor; for dehydratase activity" evidence="9">
    <location>
        <position position="2865"/>
    </location>
</feature>
<dbReference type="PROSITE" id="PS00606">
    <property type="entry name" value="KS3_1"/>
    <property type="match status" value="3"/>
</dbReference>
<dbReference type="Pfam" id="PF14765">
    <property type="entry name" value="PS-DH"/>
    <property type="match status" value="2"/>
</dbReference>
<comment type="pathway">
    <text evidence="2">Antibiotic biosynthesis.</text>
</comment>
<feature type="region of interest" description="C-terminal hotdog fold" evidence="9">
    <location>
        <begin position="1065"/>
        <end position="1206"/>
    </location>
</feature>
<dbReference type="Pfam" id="PF00550">
    <property type="entry name" value="PP-binding"/>
    <property type="match status" value="2"/>
</dbReference>
<name>A0A2G1XAT3_STRCJ</name>
<evidence type="ECO:0000256" key="4">
    <source>
        <dbReference type="ARBA" id="ARBA00022553"/>
    </source>
</evidence>
<evidence type="ECO:0000313" key="14">
    <source>
        <dbReference type="Proteomes" id="UP000222531"/>
    </source>
</evidence>
<dbReference type="InterPro" id="IPR014031">
    <property type="entry name" value="Ketoacyl_synth_C"/>
</dbReference>
<keyword evidence="8" id="KW-0012">Acyltransferase</keyword>
<dbReference type="PROSITE" id="PS52004">
    <property type="entry name" value="KS3_2"/>
    <property type="match status" value="3"/>
</dbReference>